<dbReference type="STRING" id="1104324.P186_2140"/>
<dbReference type="Proteomes" id="UP000005867">
    <property type="component" value="Chromosome"/>
</dbReference>
<dbReference type="EMBL" id="CP003098">
    <property type="protein sequence ID" value="AET33532.1"/>
    <property type="molecule type" value="Genomic_DNA"/>
</dbReference>
<dbReference type="BioCyc" id="PSP1104324:GJSN-2090-MONOMER"/>
<keyword evidence="2" id="KW-1185">Reference proteome</keyword>
<dbReference type="KEGG" id="pyr:P186_2140"/>
<name>G7VAV4_9CREN</name>
<accession>G7VAV4</accession>
<gene>
    <name evidence="1" type="ORF">P186_2140</name>
</gene>
<protein>
    <submittedName>
        <fullName evidence="1">Uncharacterized protein</fullName>
    </submittedName>
</protein>
<dbReference type="HOGENOM" id="CLU_3178731_0_0_2"/>
<proteinExistence type="predicted"/>
<evidence type="ECO:0000313" key="2">
    <source>
        <dbReference type="Proteomes" id="UP000005867"/>
    </source>
</evidence>
<sequence length="46" mass="5700">MNFKVLRLFTNLIVKIVRFKMYQLWRIKEIACSQIIFNSRFLRAHI</sequence>
<evidence type="ECO:0000313" key="1">
    <source>
        <dbReference type="EMBL" id="AET33532.1"/>
    </source>
</evidence>
<organism evidence="1 2">
    <name type="scientific">Pyrobaculum ferrireducens</name>
    <dbReference type="NCBI Taxonomy" id="1104324"/>
    <lineage>
        <taxon>Archaea</taxon>
        <taxon>Thermoproteota</taxon>
        <taxon>Thermoprotei</taxon>
        <taxon>Thermoproteales</taxon>
        <taxon>Thermoproteaceae</taxon>
        <taxon>Pyrobaculum</taxon>
    </lineage>
</organism>
<reference evidence="1 2" key="1">
    <citation type="journal article" date="2012" name="J. Bacteriol.">
        <title>Complete genome sequence of strain 1860, a crenarchaeon of the genus pyrobaculum able to grow with various electron acceptors.</title>
        <authorList>
            <person name="Mardanov A.V."/>
            <person name="Gumerov V.M."/>
            <person name="Slobodkina G.B."/>
            <person name="Beletsky A.V."/>
            <person name="Bonch-Osmolovskaya E.A."/>
            <person name="Ravin N.V."/>
            <person name="Skryabin K.G."/>
        </authorList>
    </citation>
    <scope>NUCLEOTIDE SEQUENCE [LARGE SCALE GENOMIC DNA]</scope>
    <source>
        <strain evidence="1 2">1860</strain>
    </source>
</reference>
<dbReference type="AlphaFoldDB" id="G7VAV4"/>